<dbReference type="InterPro" id="IPR051702">
    <property type="entry name" value="SH3_domain_YSC84-like"/>
</dbReference>
<evidence type="ECO:0000256" key="1">
    <source>
        <dbReference type="SAM" id="MobiDB-lite"/>
    </source>
</evidence>
<dbReference type="PANTHER" id="PTHR15629">
    <property type="entry name" value="SH3YL1 PROTEIN"/>
    <property type="match status" value="1"/>
</dbReference>
<evidence type="ECO:0000313" key="3">
    <source>
        <dbReference type="EMBL" id="SHO77005.1"/>
    </source>
</evidence>
<dbReference type="CDD" id="cd11524">
    <property type="entry name" value="SYLF"/>
    <property type="match status" value="1"/>
</dbReference>
<feature type="compositionally biased region" description="Basic and acidic residues" evidence="1">
    <location>
        <begin position="1"/>
        <end position="15"/>
    </location>
</feature>
<dbReference type="GO" id="GO:0035091">
    <property type="term" value="F:phosphatidylinositol binding"/>
    <property type="evidence" value="ECO:0007669"/>
    <property type="project" value="TreeGrafter"/>
</dbReference>
<reference evidence="4" key="1">
    <citation type="journal article" date="2017" name="Nucleic Acids Res.">
        <title>Proteogenomics produces comprehensive and highly accurate protein-coding gene annotation in a complete genome assembly of Malassezia sympodialis.</title>
        <authorList>
            <person name="Zhu Y."/>
            <person name="Engstroem P.G."/>
            <person name="Tellgren-Roth C."/>
            <person name="Baudo C.D."/>
            <person name="Kennell J.C."/>
            <person name="Sun S."/>
            <person name="Billmyre R.B."/>
            <person name="Schroeder M.S."/>
            <person name="Andersson A."/>
            <person name="Holm T."/>
            <person name="Sigurgeirsson B."/>
            <person name="Wu G."/>
            <person name="Sankaranarayanan S.R."/>
            <person name="Siddharthan R."/>
            <person name="Sanyal K."/>
            <person name="Lundeberg J."/>
            <person name="Nystedt B."/>
            <person name="Boekhout T."/>
            <person name="Dawson T.L. Jr."/>
            <person name="Heitman J."/>
            <person name="Scheynius A."/>
            <person name="Lehtioe J."/>
        </authorList>
    </citation>
    <scope>NUCLEOTIDE SEQUENCE [LARGE SCALE GENOMIC DNA]</scope>
    <source>
        <strain evidence="4">ATCC 42132</strain>
    </source>
</reference>
<name>A0A1M8A3J1_MALS4</name>
<dbReference type="PANTHER" id="PTHR15629:SF40">
    <property type="entry name" value="YSC84 ACTIN-BINDING DOMAIN-CONTAINING PROTEIN"/>
    <property type="match status" value="1"/>
</dbReference>
<accession>A0A1M8A3J1</accession>
<gene>
    <name evidence="3" type="ORF">MSYG_1345</name>
</gene>
<dbReference type="InterPro" id="IPR007461">
    <property type="entry name" value="Ysc84_actin-binding"/>
</dbReference>
<dbReference type="Pfam" id="PF04366">
    <property type="entry name" value="Ysc84"/>
    <property type="match status" value="1"/>
</dbReference>
<dbReference type="AlphaFoldDB" id="A0A1M8A3J1"/>
<feature type="region of interest" description="Disordered" evidence="1">
    <location>
        <begin position="1"/>
        <end position="30"/>
    </location>
</feature>
<proteinExistence type="predicted"/>
<evidence type="ECO:0000259" key="2">
    <source>
        <dbReference type="Pfam" id="PF04366"/>
    </source>
</evidence>
<dbReference type="EMBL" id="LT671822">
    <property type="protein sequence ID" value="SHO77005.1"/>
    <property type="molecule type" value="Genomic_DNA"/>
</dbReference>
<protein>
    <submittedName>
        <fullName evidence="3">Similar to S.cerevisiae protein YSC84 (Actin-binding protein)</fullName>
    </submittedName>
</protein>
<keyword evidence="4" id="KW-1185">Reference proteome</keyword>
<dbReference type="OrthoDB" id="10255128at2759"/>
<feature type="domain" description="Ysc84 actin-binding" evidence="2">
    <location>
        <begin position="167"/>
        <end position="289"/>
    </location>
</feature>
<feature type="region of interest" description="Disordered" evidence="1">
    <location>
        <begin position="361"/>
        <end position="416"/>
    </location>
</feature>
<dbReference type="OMA" id="CILVIRT"/>
<dbReference type="VEuPathDB" id="FungiDB:MSYG_1345"/>
<sequence>MSDADRLASAARRELAMSFEEPPPSRKENLNIPKREFNEKKKTRFQMFGESLVNKGIAISDWAAGYVNGATQRLGAERFMPSTNDFPLEVEKCTRILQGVAIKDKNIKVTKKIPPQVIRDAKGICIYSSMKSGLPPFGGMNGTGLLLGRLPDGSWSAPSAILPNYYSTGFMIGVDVVDVILIINSEEMLRSFRSHKFALGVESVVSSGPLGTALNTAVDVKDKISPIYSYVNSHGFYAGLELTGQVFLDRFDENERVYYWPGIKAGDILDGKVRIPDCVAPLHRALREAEFGIAQAGVLEQTSLMKNLPKGPSEVALEKTLESLLEGEHIQLPPTPEQLDLMERAGFQDEYDEAFEQKEREAVRNLPPPPQHPTTSRAVSIAQEGRRSSPTLIEEQTDTAVNGDQTSEPRDKELEL</sequence>
<feature type="compositionally biased region" description="Basic and acidic residues" evidence="1">
    <location>
        <begin position="407"/>
        <end position="416"/>
    </location>
</feature>
<dbReference type="Proteomes" id="UP000186303">
    <property type="component" value="Chromosome 2"/>
</dbReference>
<evidence type="ECO:0000313" key="4">
    <source>
        <dbReference type="Proteomes" id="UP000186303"/>
    </source>
</evidence>
<organism evidence="3 4">
    <name type="scientific">Malassezia sympodialis (strain ATCC 42132)</name>
    <name type="common">Atopic eczema-associated yeast</name>
    <dbReference type="NCBI Taxonomy" id="1230383"/>
    <lineage>
        <taxon>Eukaryota</taxon>
        <taxon>Fungi</taxon>
        <taxon>Dikarya</taxon>
        <taxon>Basidiomycota</taxon>
        <taxon>Ustilaginomycotina</taxon>
        <taxon>Malasseziomycetes</taxon>
        <taxon>Malasseziales</taxon>
        <taxon>Malasseziaceae</taxon>
        <taxon>Malassezia</taxon>
    </lineage>
</organism>